<comment type="caution">
    <text evidence="1">The sequence shown here is derived from an EMBL/GenBank/DDBJ whole genome shotgun (WGS) entry which is preliminary data.</text>
</comment>
<reference evidence="1 2" key="1">
    <citation type="submission" date="2020-12" db="EMBL/GenBank/DDBJ databases">
        <title>Bacterial novel species Adhaeribacter sp. BT258 isolated from soil.</title>
        <authorList>
            <person name="Jung H.-Y."/>
        </authorList>
    </citation>
    <scope>NUCLEOTIDE SEQUENCE [LARGE SCALE GENOMIC DNA]</scope>
    <source>
        <strain evidence="1 2">BT258</strain>
    </source>
</reference>
<dbReference type="Proteomes" id="UP000644147">
    <property type="component" value="Unassembled WGS sequence"/>
</dbReference>
<evidence type="ECO:0000313" key="1">
    <source>
        <dbReference type="EMBL" id="MBK0403716.1"/>
    </source>
</evidence>
<organism evidence="1 2">
    <name type="scientific">Adhaeribacter terrigena</name>
    <dbReference type="NCBI Taxonomy" id="2793070"/>
    <lineage>
        <taxon>Bacteria</taxon>
        <taxon>Pseudomonadati</taxon>
        <taxon>Bacteroidota</taxon>
        <taxon>Cytophagia</taxon>
        <taxon>Cytophagales</taxon>
        <taxon>Hymenobacteraceae</taxon>
        <taxon>Adhaeribacter</taxon>
    </lineage>
</organism>
<proteinExistence type="predicted"/>
<evidence type="ECO:0000313" key="2">
    <source>
        <dbReference type="Proteomes" id="UP000644147"/>
    </source>
</evidence>
<dbReference type="RefSeq" id="WP_200506475.1">
    <property type="nucleotide sequence ID" value="NZ_JAEHFX010000006.1"/>
</dbReference>
<sequence>MEKEHRKCAQCSNILIGRSDKRFCSEQCRSECHNHKKLQNTSEKKILQVNAILRKNRSILKMASPQGKTTVPRQILELAGFNFTYFTNLYRTNRGNTYYFCYDYGYLLLPEDKILIVNQQAYMAT</sequence>
<evidence type="ECO:0008006" key="3">
    <source>
        <dbReference type="Google" id="ProtNLM"/>
    </source>
</evidence>
<gene>
    <name evidence="1" type="ORF">I5M27_12015</name>
</gene>
<protein>
    <recommendedName>
        <fullName evidence="3">DUF2116 family Zn-ribbon domain-containing protein</fullName>
    </recommendedName>
</protein>
<accession>A0ABS1C3J0</accession>
<name>A0ABS1C3J0_9BACT</name>
<keyword evidence="2" id="KW-1185">Reference proteome</keyword>
<dbReference type="EMBL" id="JAEHFX010000006">
    <property type="protein sequence ID" value="MBK0403716.1"/>
    <property type="molecule type" value="Genomic_DNA"/>
</dbReference>